<evidence type="ECO:0000256" key="4">
    <source>
        <dbReference type="ARBA" id="ARBA00022759"/>
    </source>
</evidence>
<accession>A0AA88H1N8</accession>
<dbReference type="InterPro" id="IPR041373">
    <property type="entry name" value="RT_RNaseH"/>
</dbReference>
<dbReference type="GO" id="GO:0003964">
    <property type="term" value="F:RNA-directed DNA polymerase activity"/>
    <property type="evidence" value="ECO:0007669"/>
    <property type="project" value="UniProtKB-KW"/>
</dbReference>
<evidence type="ECO:0000256" key="1">
    <source>
        <dbReference type="ARBA" id="ARBA00022679"/>
    </source>
</evidence>
<keyword evidence="4" id="KW-0255">Endonuclease</keyword>
<feature type="domain" description="Reverse transcriptase RNase H-like" evidence="7">
    <location>
        <begin position="20"/>
        <end position="100"/>
    </location>
</feature>
<dbReference type="GO" id="GO:0016787">
    <property type="term" value="F:hydrolase activity"/>
    <property type="evidence" value="ECO:0007669"/>
    <property type="project" value="UniProtKB-KW"/>
</dbReference>
<dbReference type="InterPro" id="IPR043502">
    <property type="entry name" value="DNA/RNA_pol_sf"/>
</dbReference>
<evidence type="ECO:0000313" key="8">
    <source>
        <dbReference type="EMBL" id="KAK2702370.1"/>
    </source>
</evidence>
<dbReference type="Pfam" id="PF17917">
    <property type="entry name" value="RT_RNaseH"/>
    <property type="match status" value="1"/>
</dbReference>
<evidence type="ECO:0000313" key="9">
    <source>
        <dbReference type="Proteomes" id="UP001187531"/>
    </source>
</evidence>
<sequence length="117" mass="13320">MEEHDERLKALLELALQKSTDVELKVDTLGHSLGAHLCFDGEVVAYAPWALKKIEQKYSQLKQKLYAVVYGCKYFHHYLYGRRVTVRTYHQPLETIVSKPVHKAPPQVQTNAAASAL</sequence>
<keyword evidence="5" id="KW-0378">Hydrolase</keyword>
<dbReference type="Proteomes" id="UP001187531">
    <property type="component" value="Unassembled WGS sequence"/>
</dbReference>
<keyword evidence="3" id="KW-0540">Nuclease</keyword>
<evidence type="ECO:0000256" key="6">
    <source>
        <dbReference type="ARBA" id="ARBA00022918"/>
    </source>
</evidence>
<dbReference type="PANTHER" id="PTHR37984:SF5">
    <property type="entry name" value="PROTEIN NYNRIN-LIKE"/>
    <property type="match status" value="1"/>
</dbReference>
<name>A0AA88H1N8_ARTSF</name>
<comment type="caution">
    <text evidence="8">The sequence shown here is derived from an EMBL/GenBank/DDBJ whole genome shotgun (WGS) entry which is preliminary data.</text>
</comment>
<dbReference type="InterPro" id="IPR050951">
    <property type="entry name" value="Retrovirus_Pol_polyprotein"/>
</dbReference>
<dbReference type="EMBL" id="JAVRJZ010000414">
    <property type="protein sequence ID" value="KAK2702370.1"/>
    <property type="molecule type" value="Genomic_DNA"/>
</dbReference>
<dbReference type="AlphaFoldDB" id="A0AA88H1N8"/>
<gene>
    <name evidence="8" type="ORF">QYM36_019021</name>
</gene>
<protein>
    <recommendedName>
        <fullName evidence="7">Reverse transcriptase RNase H-like domain-containing protein</fullName>
    </recommendedName>
</protein>
<keyword evidence="6" id="KW-0695">RNA-directed DNA polymerase</keyword>
<keyword evidence="1" id="KW-0808">Transferase</keyword>
<dbReference type="PANTHER" id="PTHR37984">
    <property type="entry name" value="PROTEIN CBG26694"/>
    <property type="match status" value="1"/>
</dbReference>
<keyword evidence="2" id="KW-0548">Nucleotidyltransferase</keyword>
<evidence type="ECO:0000256" key="3">
    <source>
        <dbReference type="ARBA" id="ARBA00022722"/>
    </source>
</evidence>
<proteinExistence type="predicted"/>
<dbReference type="GO" id="GO:0004519">
    <property type="term" value="F:endonuclease activity"/>
    <property type="evidence" value="ECO:0007669"/>
    <property type="project" value="UniProtKB-KW"/>
</dbReference>
<evidence type="ECO:0000256" key="2">
    <source>
        <dbReference type="ARBA" id="ARBA00022695"/>
    </source>
</evidence>
<evidence type="ECO:0000259" key="7">
    <source>
        <dbReference type="Pfam" id="PF17917"/>
    </source>
</evidence>
<organism evidence="8 9">
    <name type="scientific">Artemia franciscana</name>
    <name type="common">Brine shrimp</name>
    <name type="synonym">Artemia sanfranciscana</name>
    <dbReference type="NCBI Taxonomy" id="6661"/>
    <lineage>
        <taxon>Eukaryota</taxon>
        <taxon>Metazoa</taxon>
        <taxon>Ecdysozoa</taxon>
        <taxon>Arthropoda</taxon>
        <taxon>Crustacea</taxon>
        <taxon>Branchiopoda</taxon>
        <taxon>Anostraca</taxon>
        <taxon>Artemiidae</taxon>
        <taxon>Artemia</taxon>
    </lineage>
</organism>
<keyword evidence="9" id="KW-1185">Reference proteome</keyword>
<evidence type="ECO:0000256" key="5">
    <source>
        <dbReference type="ARBA" id="ARBA00022801"/>
    </source>
</evidence>
<reference evidence="8" key="1">
    <citation type="submission" date="2023-07" db="EMBL/GenBank/DDBJ databases">
        <title>Chromosome-level genome assembly of Artemia franciscana.</title>
        <authorList>
            <person name="Jo E."/>
        </authorList>
    </citation>
    <scope>NUCLEOTIDE SEQUENCE</scope>
    <source>
        <tissue evidence="8">Whole body</tissue>
    </source>
</reference>
<dbReference type="SUPFAM" id="SSF56672">
    <property type="entry name" value="DNA/RNA polymerases"/>
    <property type="match status" value="1"/>
</dbReference>